<dbReference type="AlphaFoldDB" id="A0A2Z5AA07"/>
<feature type="region of interest" description="Disordered" evidence="1">
    <location>
        <begin position="50"/>
        <end position="76"/>
    </location>
</feature>
<organism evidence="2 3">
    <name type="scientific">Pseudomonas oryzihabitans</name>
    <dbReference type="NCBI Taxonomy" id="47885"/>
    <lineage>
        <taxon>Bacteria</taxon>
        <taxon>Pseudomonadati</taxon>
        <taxon>Pseudomonadota</taxon>
        <taxon>Gammaproteobacteria</taxon>
        <taxon>Pseudomonadales</taxon>
        <taxon>Pseudomonadaceae</taxon>
        <taxon>Pseudomonas</taxon>
    </lineage>
</organism>
<evidence type="ECO:0000313" key="3">
    <source>
        <dbReference type="Proteomes" id="UP000250579"/>
    </source>
</evidence>
<dbReference type="Proteomes" id="UP000250579">
    <property type="component" value="Chromosome"/>
</dbReference>
<sequence>MTEVSIKPLRTYEDRGVIRRPRDGAYLAPKALASELSALGLCEVSASETVQSGEAKEKAAGRVKKASTAAAGGTEE</sequence>
<accession>A0A2Z5AA07</accession>
<reference evidence="2 3" key="1">
    <citation type="submission" date="2017-06" db="EMBL/GenBank/DDBJ databases">
        <title>Evolution towards high GC content and high-temperature stress adaptation in endophytic Pseudomonas oryzihabitans impacted its plant-growth promoting traits.</title>
        <authorList>
            <person name="Nascimento F.X."/>
        </authorList>
    </citation>
    <scope>NUCLEOTIDE SEQUENCE [LARGE SCALE GENOMIC DNA]</scope>
    <source>
        <strain evidence="2 3">MS8</strain>
    </source>
</reference>
<gene>
    <name evidence="2" type="ORF">CE139_13260</name>
</gene>
<dbReference type="EMBL" id="CP022198">
    <property type="protein sequence ID" value="AXA66746.1"/>
    <property type="molecule type" value="Genomic_DNA"/>
</dbReference>
<protein>
    <submittedName>
        <fullName evidence="2">Uncharacterized protein</fullName>
    </submittedName>
</protein>
<evidence type="ECO:0000256" key="1">
    <source>
        <dbReference type="SAM" id="MobiDB-lite"/>
    </source>
</evidence>
<evidence type="ECO:0000313" key="2">
    <source>
        <dbReference type="EMBL" id="AXA66746.1"/>
    </source>
</evidence>
<name>A0A2Z5AA07_9PSED</name>
<proteinExistence type="predicted"/>
<dbReference type="RefSeq" id="WP_208690978.1">
    <property type="nucleotide sequence ID" value="NZ_CP022198.1"/>
</dbReference>